<feature type="compositionally biased region" description="Polar residues" evidence="2">
    <location>
        <begin position="237"/>
        <end position="246"/>
    </location>
</feature>
<name>A0A8H5GGV1_9AGAR</name>
<feature type="region of interest" description="Disordered" evidence="2">
    <location>
        <begin position="1075"/>
        <end position="1264"/>
    </location>
</feature>
<feature type="compositionally biased region" description="Basic and acidic residues" evidence="2">
    <location>
        <begin position="818"/>
        <end position="829"/>
    </location>
</feature>
<organism evidence="3 4">
    <name type="scientific">Tetrapyrgos nigripes</name>
    <dbReference type="NCBI Taxonomy" id="182062"/>
    <lineage>
        <taxon>Eukaryota</taxon>
        <taxon>Fungi</taxon>
        <taxon>Dikarya</taxon>
        <taxon>Basidiomycota</taxon>
        <taxon>Agaricomycotina</taxon>
        <taxon>Agaricomycetes</taxon>
        <taxon>Agaricomycetidae</taxon>
        <taxon>Agaricales</taxon>
        <taxon>Marasmiineae</taxon>
        <taxon>Marasmiaceae</taxon>
        <taxon>Tetrapyrgos</taxon>
    </lineage>
</organism>
<comment type="caution">
    <text evidence="3">The sequence shown here is derived from an EMBL/GenBank/DDBJ whole genome shotgun (WGS) entry which is preliminary data.</text>
</comment>
<feature type="region of interest" description="Disordered" evidence="2">
    <location>
        <begin position="748"/>
        <end position="933"/>
    </location>
</feature>
<feature type="compositionally biased region" description="Basic and acidic residues" evidence="2">
    <location>
        <begin position="183"/>
        <end position="209"/>
    </location>
</feature>
<evidence type="ECO:0000313" key="3">
    <source>
        <dbReference type="EMBL" id="KAF5364574.1"/>
    </source>
</evidence>
<proteinExistence type="predicted"/>
<feature type="compositionally biased region" description="Basic and acidic residues" evidence="2">
    <location>
        <begin position="610"/>
        <end position="622"/>
    </location>
</feature>
<dbReference type="EMBL" id="JAACJM010000032">
    <property type="protein sequence ID" value="KAF5364574.1"/>
    <property type="molecule type" value="Genomic_DNA"/>
</dbReference>
<feature type="compositionally biased region" description="Basic and acidic residues" evidence="2">
    <location>
        <begin position="1354"/>
        <end position="1366"/>
    </location>
</feature>
<feature type="compositionally biased region" description="Polar residues" evidence="2">
    <location>
        <begin position="758"/>
        <end position="769"/>
    </location>
</feature>
<feature type="compositionally biased region" description="Low complexity" evidence="2">
    <location>
        <begin position="53"/>
        <end position="66"/>
    </location>
</feature>
<dbReference type="OrthoDB" id="3070390at2759"/>
<feature type="region of interest" description="Disordered" evidence="2">
    <location>
        <begin position="328"/>
        <end position="356"/>
    </location>
</feature>
<accession>A0A8H5GGV1</accession>
<feature type="region of interest" description="Disordered" evidence="2">
    <location>
        <begin position="593"/>
        <end position="651"/>
    </location>
</feature>
<feature type="compositionally biased region" description="Low complexity" evidence="2">
    <location>
        <begin position="328"/>
        <end position="346"/>
    </location>
</feature>
<evidence type="ECO:0000256" key="1">
    <source>
        <dbReference type="SAM" id="Coils"/>
    </source>
</evidence>
<feature type="compositionally biased region" description="Polar residues" evidence="2">
    <location>
        <begin position="94"/>
        <end position="132"/>
    </location>
</feature>
<evidence type="ECO:0000256" key="2">
    <source>
        <dbReference type="SAM" id="MobiDB-lite"/>
    </source>
</evidence>
<keyword evidence="4" id="KW-1185">Reference proteome</keyword>
<feature type="compositionally biased region" description="Low complexity" evidence="2">
    <location>
        <begin position="849"/>
        <end position="858"/>
    </location>
</feature>
<feature type="compositionally biased region" description="Basic and acidic residues" evidence="2">
    <location>
        <begin position="1338"/>
        <end position="1348"/>
    </location>
</feature>
<feature type="coiled-coil region" evidence="1">
    <location>
        <begin position="442"/>
        <end position="484"/>
    </location>
</feature>
<dbReference type="Proteomes" id="UP000559256">
    <property type="component" value="Unassembled WGS sequence"/>
</dbReference>
<evidence type="ECO:0000313" key="4">
    <source>
        <dbReference type="Proteomes" id="UP000559256"/>
    </source>
</evidence>
<feature type="compositionally biased region" description="Pro residues" evidence="2">
    <location>
        <begin position="142"/>
        <end position="151"/>
    </location>
</feature>
<feature type="compositionally biased region" description="Basic and acidic residues" evidence="2">
    <location>
        <begin position="1191"/>
        <end position="1219"/>
    </location>
</feature>
<feature type="compositionally biased region" description="Polar residues" evidence="2">
    <location>
        <begin position="27"/>
        <end position="40"/>
    </location>
</feature>
<feature type="region of interest" description="Disordered" evidence="2">
    <location>
        <begin position="526"/>
        <end position="559"/>
    </location>
</feature>
<feature type="compositionally biased region" description="Polar residues" evidence="2">
    <location>
        <begin position="793"/>
        <end position="805"/>
    </location>
</feature>
<feature type="compositionally biased region" description="Basic and acidic residues" evidence="2">
    <location>
        <begin position="748"/>
        <end position="757"/>
    </location>
</feature>
<feature type="compositionally biased region" description="Polar residues" evidence="2">
    <location>
        <begin position="1289"/>
        <end position="1301"/>
    </location>
</feature>
<feature type="compositionally biased region" description="Polar residues" evidence="2">
    <location>
        <begin position="271"/>
        <end position="290"/>
    </location>
</feature>
<sequence length="1548" mass="171039">MELDDESIMPGRPTPLQDRVLRGTRAANGTATSNKAQRTLTGAYKRPRRDSDTSSTSSAPYSESRYNNSTRTTHHTNPSRNHNRAYGRHDDSPSAISNKSYYSSHTSTPSGSRNHTSTSDNANRSSSYSQSPYKRFKASSPPSQPPPPPPSSSSFYPSDSITSRRGHNIDDKSYLSSSQSSYDSDRRKRYDNDPYDARSREAQGSDGRKYYKNWTLDLREQQSATKSGDIESRFDSNNDSGDTTARPTREWFPAPSTASDGYEYDPHSPRNPHSSSWKPSARKTSANPSGYMNPRSSSHSHGHGHDTVNPNTIPVKMKTESRTESLLSRITVPSSSSSFPYDASASGPSSEAYSPQDPYFHQYRNSDADVNGNYGVNGVGHGPRRGHGINGDVIDVDAFDANENTGAGVPLLHRVSSESDREMKLKAEAQDWLDALEPELLLNEHRESQEREREQKAREQQEKLARAKEQIERIRLEREKMEIMSRVRVKMEEDDSGFLSANGFVEVHNVDAPTFDRDAHAQANGFAQNDRTQSDGRRDMQAQNASSNDLAKRRKTPIKVEQDDNWNGISSWSGLTLSKLLNTLDTAIVIDDDEHPAEDTGPHSKRHHLPTYEERHERHESDVEMEMSDTEAEHRHEEQQETLVVKQEPEDGILPLQVQEQAQEEMQVGWGFRPTAWDVFRNTPIEIDTPESSEEPEAHGIANDSNSEEKNAEEGNFLTESHSRNGFVASDNAVETGLAQADVRDEQWHAHKQDSHLVQRQLASENAPVSPTLLDPAVSEDQEDTVPGRVEDASNSSEQAAQEQDSFGIEGATSRTLSVDRRQAEKGMETRGLWAKKFKSDTSQRYKRSGSVSSIASSTAPVADLLQPDAGTNEVEMQEPTRRMVSNPERPDDEMTDGQRKADSAPSNTSFLPASVLSPSSSSAQPQQPVPLPAARVRPLSIFIPSEQDDPFSIPGLFSSTSPSAPSPILGVCSTTSVSNDRLSSEETTSAATFSTSASWASVASASTDATFVNEDDQAPHSSSIGIGKSSSGDCNWNLDQSTKDLIGELYIKMSSGGLGGLGGVGRNEDVDMDHGTHPYVRRTSGTTTPNPYLMHGQPHVRHSPSSTTPIPYTAQTNPVPLHASPKTNGSVSTQPVPSSSTTHQSSNLNQDSPGSTPPGLGQPIVLSPGGSGTKTKVSFPFKMKGRSKHVGVDAEERAQAPYDKKISERAIEGEERGKVPSPYKLKDKRKHDDVEEEAREAARKRGKVVSSSDGYKEKESIESMLERQKGISAEYEQLQMEIGKVKQRQQPRQSTNTSSKGKQKAIEETDEDIPSKTRAWGARSPRGSTRDDDWDYAGDRDGDDYYRLEYGVDEDKTTERRRQGPREPSPSPKLTARQREDMIHYLEEELESVQRQLWHGMHRQDEILEKLKELGASEMSMGVMLQVAGVGSPKRMKKSTGEAEREVDNTVQTSTTEIAPGSDILMKTRLQLAEKKFEAEKTRRMKLENTLKEIEKECREPFIVPALLDAFMMISELSNGVNAQAERVAASAKVDGAEGQSTAMDVT</sequence>
<feature type="region of interest" description="Disordered" evidence="2">
    <location>
        <begin position="1"/>
        <end position="313"/>
    </location>
</feature>
<protein>
    <submittedName>
        <fullName evidence="3">Uncharacterized protein</fullName>
    </submittedName>
</protein>
<feature type="compositionally biased region" description="Polar residues" evidence="2">
    <location>
        <begin position="67"/>
        <end position="80"/>
    </location>
</feature>
<feature type="compositionally biased region" description="Low complexity" evidence="2">
    <location>
        <begin position="1131"/>
        <end position="1147"/>
    </location>
</feature>
<gene>
    <name evidence="3" type="ORF">D9758_005520</name>
</gene>
<feature type="region of interest" description="Disordered" evidence="2">
    <location>
        <begin position="687"/>
        <end position="714"/>
    </location>
</feature>
<feature type="coiled-coil region" evidence="1">
    <location>
        <begin position="1471"/>
        <end position="1498"/>
    </location>
</feature>
<feature type="compositionally biased region" description="Polar residues" evidence="2">
    <location>
        <begin position="1104"/>
        <end position="1119"/>
    </location>
</feature>
<feature type="compositionally biased region" description="Low complexity" evidence="2">
    <location>
        <begin position="912"/>
        <end position="927"/>
    </location>
</feature>
<feature type="compositionally biased region" description="Basic and acidic residues" evidence="2">
    <location>
        <begin position="1255"/>
        <end position="1264"/>
    </location>
</feature>
<feature type="region of interest" description="Disordered" evidence="2">
    <location>
        <begin position="1283"/>
        <end position="1379"/>
    </location>
</feature>
<keyword evidence="1" id="KW-0175">Coiled coil</keyword>
<reference evidence="3 4" key="1">
    <citation type="journal article" date="2020" name="ISME J.">
        <title>Uncovering the hidden diversity of litter-decomposition mechanisms in mushroom-forming fungi.</title>
        <authorList>
            <person name="Floudas D."/>
            <person name="Bentzer J."/>
            <person name="Ahren D."/>
            <person name="Johansson T."/>
            <person name="Persson P."/>
            <person name="Tunlid A."/>
        </authorList>
    </citation>
    <scope>NUCLEOTIDE SEQUENCE [LARGE SCALE GENOMIC DNA]</scope>
    <source>
        <strain evidence="3 4">CBS 291.85</strain>
    </source>
</reference>